<evidence type="ECO:0000313" key="2">
    <source>
        <dbReference type="Proteomes" id="UP001321749"/>
    </source>
</evidence>
<protein>
    <submittedName>
        <fullName evidence="1">Uncharacterized protein</fullName>
    </submittedName>
</protein>
<dbReference type="Proteomes" id="UP001321749">
    <property type="component" value="Unassembled WGS sequence"/>
</dbReference>
<evidence type="ECO:0000313" key="1">
    <source>
        <dbReference type="EMBL" id="KAK4461198.1"/>
    </source>
</evidence>
<keyword evidence="2" id="KW-1185">Reference proteome</keyword>
<accession>A0AAV9HLI3</accession>
<reference evidence="1" key="1">
    <citation type="journal article" date="2023" name="Mol. Phylogenet. Evol.">
        <title>Genome-scale phylogeny and comparative genomics of the fungal order Sordariales.</title>
        <authorList>
            <person name="Hensen N."/>
            <person name="Bonometti L."/>
            <person name="Westerberg I."/>
            <person name="Brannstrom I.O."/>
            <person name="Guillou S."/>
            <person name="Cros-Aarteil S."/>
            <person name="Calhoun S."/>
            <person name="Haridas S."/>
            <person name="Kuo A."/>
            <person name="Mondo S."/>
            <person name="Pangilinan J."/>
            <person name="Riley R."/>
            <person name="LaButti K."/>
            <person name="Andreopoulos B."/>
            <person name="Lipzen A."/>
            <person name="Chen C."/>
            <person name="Yan M."/>
            <person name="Daum C."/>
            <person name="Ng V."/>
            <person name="Clum A."/>
            <person name="Steindorff A."/>
            <person name="Ohm R.A."/>
            <person name="Martin F."/>
            <person name="Silar P."/>
            <person name="Natvig D.O."/>
            <person name="Lalanne C."/>
            <person name="Gautier V."/>
            <person name="Ament-Velasquez S.L."/>
            <person name="Kruys A."/>
            <person name="Hutchinson M.I."/>
            <person name="Powell A.J."/>
            <person name="Barry K."/>
            <person name="Miller A.N."/>
            <person name="Grigoriev I.V."/>
            <person name="Debuchy R."/>
            <person name="Gladieux P."/>
            <person name="Hiltunen Thoren M."/>
            <person name="Johannesson H."/>
        </authorList>
    </citation>
    <scope>NUCLEOTIDE SEQUENCE</scope>
    <source>
        <strain evidence="1">PSN324</strain>
    </source>
</reference>
<gene>
    <name evidence="1" type="ORF">QBC42DRAFT_347348</name>
</gene>
<name>A0AAV9HLI3_9PEZI</name>
<proteinExistence type="predicted"/>
<reference evidence="1" key="2">
    <citation type="submission" date="2023-06" db="EMBL/GenBank/DDBJ databases">
        <authorList>
            <consortium name="Lawrence Berkeley National Laboratory"/>
            <person name="Mondo S.J."/>
            <person name="Hensen N."/>
            <person name="Bonometti L."/>
            <person name="Westerberg I."/>
            <person name="Brannstrom I.O."/>
            <person name="Guillou S."/>
            <person name="Cros-Aarteil S."/>
            <person name="Calhoun S."/>
            <person name="Haridas S."/>
            <person name="Kuo A."/>
            <person name="Pangilinan J."/>
            <person name="Riley R."/>
            <person name="Labutti K."/>
            <person name="Andreopoulos B."/>
            <person name="Lipzen A."/>
            <person name="Chen C."/>
            <person name="Yanf M."/>
            <person name="Daum C."/>
            <person name="Ng V."/>
            <person name="Clum A."/>
            <person name="Steindorff A."/>
            <person name="Ohm R."/>
            <person name="Martin F."/>
            <person name="Silar P."/>
            <person name="Natvig D."/>
            <person name="Lalanne C."/>
            <person name="Gautier V."/>
            <person name="Ament-Velasquez S.L."/>
            <person name="Kruys A."/>
            <person name="Hutchinson M.I."/>
            <person name="Powell A.J."/>
            <person name="Barry K."/>
            <person name="Miller A.N."/>
            <person name="Grigoriev I.V."/>
            <person name="Debuchy R."/>
            <person name="Gladieux P."/>
            <person name="Thoren M.H."/>
            <person name="Johannesson H."/>
        </authorList>
    </citation>
    <scope>NUCLEOTIDE SEQUENCE</scope>
    <source>
        <strain evidence="1">PSN324</strain>
    </source>
</reference>
<comment type="caution">
    <text evidence="1">The sequence shown here is derived from an EMBL/GenBank/DDBJ whole genome shotgun (WGS) entry which is preliminary data.</text>
</comment>
<dbReference type="AlphaFoldDB" id="A0AAV9HLI3"/>
<dbReference type="EMBL" id="MU864995">
    <property type="protein sequence ID" value="KAK4461198.1"/>
    <property type="molecule type" value="Genomic_DNA"/>
</dbReference>
<organism evidence="1 2">
    <name type="scientific">Cladorrhinum samala</name>
    <dbReference type="NCBI Taxonomy" id="585594"/>
    <lineage>
        <taxon>Eukaryota</taxon>
        <taxon>Fungi</taxon>
        <taxon>Dikarya</taxon>
        <taxon>Ascomycota</taxon>
        <taxon>Pezizomycotina</taxon>
        <taxon>Sordariomycetes</taxon>
        <taxon>Sordariomycetidae</taxon>
        <taxon>Sordariales</taxon>
        <taxon>Podosporaceae</taxon>
        <taxon>Cladorrhinum</taxon>
    </lineage>
</organism>
<sequence>MSVSYNPIAAACTLSPCLQQVAGYVDQQPAAQLLSCQSVFGFPVIPTLTLPGETEVFSTRISTYTDVVVVVTTSTVYSTAEETSTAYDTEYSTATEYTTTVINTITTAVSADAAPSITAAPALPKRQKLARRGGCKPRTTSTGLSLVPSNCVNLAEYSAACACLEPSTVRVPEPATTVITIDETVTVPAASTQEMVVTVGVTTVVVKPATTTIGTTLLTETIATTILTETIPTIIATSTTISTAPSAAPHLNPKTIVFTAMIAPENEDSLYISSLPQETSINAYRLVVLSGGGGFVLELPANSDVLRAYGADFVLYTGPSQTGQALVILARPADVDASTGVESTWQRASCFITGTGEDARLKCSSEAGRLNTFLRCNAGDNALYLAAPATPPTAGCQVVELGVNDLGL</sequence>